<comment type="function">
    <text evidence="5">Catalyzes the NADPH-dependent reduction of beta-ketoacyl-ACP substrates to beta-hydroxyacyl-ACP products, the first reductive step in the elongation cycle of fatty acid biosynthesis.</text>
</comment>
<comment type="catalytic activity">
    <reaction evidence="5">
        <text>a (3R)-hydroxyacyl-[ACP] + NADP(+) = a 3-oxoacyl-[ACP] + NADPH + H(+)</text>
        <dbReference type="Rhea" id="RHEA:17397"/>
        <dbReference type="Rhea" id="RHEA-COMP:9916"/>
        <dbReference type="Rhea" id="RHEA-COMP:9945"/>
        <dbReference type="ChEBI" id="CHEBI:15378"/>
        <dbReference type="ChEBI" id="CHEBI:57783"/>
        <dbReference type="ChEBI" id="CHEBI:58349"/>
        <dbReference type="ChEBI" id="CHEBI:78776"/>
        <dbReference type="ChEBI" id="CHEBI:78827"/>
        <dbReference type="EC" id="1.1.1.100"/>
    </reaction>
</comment>
<dbReference type="RefSeq" id="WP_089944920.1">
    <property type="nucleotide sequence ID" value="NZ_FNOI01000001.1"/>
</dbReference>
<dbReference type="PRINTS" id="PR00080">
    <property type="entry name" value="SDRFAMILY"/>
</dbReference>
<sequence>MFNLDGKSALITGASGGIGGEIAKSLHAQGATVALSGTRVEPLEALAAELGERAHVLPCNLSDFEAVDALPKQAVAAMGAVDVLVNNAGITRDNLFMRMSDEEWQSVIDVNLTSTFKLCKGVLRGMMKARWGRIINISSVVGATGNPGQGNYAASKAGMVGMSKSLAYEVASRGITVNCIAPGFITTPMTEKLTDDQKSGILGQIPAGRMGDAGEIAAAALYLASAEAGYTTGTTLHVNGGMAMI</sequence>
<keyword evidence="4 5" id="KW-0521">NADP</keyword>
<keyword evidence="5" id="KW-0443">Lipid metabolism</keyword>
<dbReference type="InterPro" id="IPR057326">
    <property type="entry name" value="KR_dom"/>
</dbReference>
<dbReference type="EMBL" id="FNOI01000001">
    <property type="protein sequence ID" value="SDW32746.1"/>
    <property type="molecule type" value="Genomic_DNA"/>
</dbReference>
<reference evidence="8" key="1">
    <citation type="submission" date="2016-10" db="EMBL/GenBank/DDBJ databases">
        <authorList>
            <person name="Varghese N."/>
            <person name="Submissions S."/>
        </authorList>
    </citation>
    <scope>NUCLEOTIDE SEQUENCE [LARGE SCALE GENOMIC DNA]</scope>
    <source>
        <strain evidence="8">DSM 26922</strain>
    </source>
</reference>
<feature type="binding site" evidence="4">
    <location>
        <position position="87"/>
    </location>
    <ligand>
        <name>NADP(+)</name>
        <dbReference type="ChEBI" id="CHEBI:58349"/>
    </ligand>
</feature>
<dbReference type="InterPro" id="IPR036291">
    <property type="entry name" value="NAD(P)-bd_dom_sf"/>
</dbReference>
<keyword evidence="8" id="KW-1185">Reference proteome</keyword>
<dbReference type="SMART" id="SM00822">
    <property type="entry name" value="PKS_KR"/>
    <property type="match status" value="1"/>
</dbReference>
<dbReference type="SUPFAM" id="SSF51735">
    <property type="entry name" value="NAD(P)-binding Rossmann-fold domains"/>
    <property type="match status" value="1"/>
</dbReference>
<dbReference type="PRINTS" id="PR00081">
    <property type="entry name" value="GDHRDH"/>
</dbReference>
<comment type="subunit">
    <text evidence="5">Homotetramer.</text>
</comment>
<accession>A0A1H2SM94</accession>
<dbReference type="NCBIfam" id="NF005559">
    <property type="entry name" value="PRK07231.1"/>
    <property type="match status" value="1"/>
</dbReference>
<dbReference type="GO" id="GO:0006633">
    <property type="term" value="P:fatty acid biosynthetic process"/>
    <property type="evidence" value="ECO:0007669"/>
    <property type="project" value="UniProtKB-UniPathway"/>
</dbReference>
<dbReference type="EC" id="1.1.1.100" evidence="5"/>
<proteinExistence type="inferred from homology"/>
<keyword evidence="5" id="KW-0276">Fatty acid metabolism</keyword>
<evidence type="ECO:0000256" key="1">
    <source>
        <dbReference type="ARBA" id="ARBA00006484"/>
    </source>
</evidence>
<dbReference type="NCBIfam" id="TIGR01830">
    <property type="entry name" value="3oxo_ACP_reduc"/>
    <property type="match status" value="1"/>
</dbReference>
<dbReference type="Proteomes" id="UP000199441">
    <property type="component" value="Unassembled WGS sequence"/>
</dbReference>
<dbReference type="NCBIfam" id="NF009466">
    <property type="entry name" value="PRK12826.1-2"/>
    <property type="match status" value="1"/>
</dbReference>
<keyword evidence="5" id="KW-0275">Fatty acid biosynthesis</keyword>
<gene>
    <name evidence="7" type="ORF">SAMN04488001_0865</name>
</gene>
<evidence type="ECO:0000256" key="2">
    <source>
        <dbReference type="ARBA" id="ARBA00023002"/>
    </source>
</evidence>
<dbReference type="PANTHER" id="PTHR42879:SF2">
    <property type="entry name" value="3-OXOACYL-[ACYL-CARRIER-PROTEIN] REDUCTASE FABG"/>
    <property type="match status" value="1"/>
</dbReference>
<evidence type="ECO:0000313" key="8">
    <source>
        <dbReference type="Proteomes" id="UP000199441"/>
    </source>
</evidence>
<dbReference type="InterPro" id="IPR002347">
    <property type="entry name" value="SDR_fam"/>
</dbReference>
<dbReference type="GO" id="GO:0051287">
    <property type="term" value="F:NAD binding"/>
    <property type="evidence" value="ECO:0007669"/>
    <property type="project" value="UniProtKB-UniRule"/>
</dbReference>
<dbReference type="OrthoDB" id="9804774at2"/>
<dbReference type="CDD" id="cd05333">
    <property type="entry name" value="BKR_SDR_c"/>
    <property type="match status" value="1"/>
</dbReference>
<dbReference type="UniPathway" id="UPA00094"/>
<keyword evidence="2 5" id="KW-0560">Oxidoreductase</keyword>
<feature type="binding site" evidence="4">
    <location>
        <position position="185"/>
    </location>
    <ligand>
        <name>NADP(+)</name>
        <dbReference type="ChEBI" id="CHEBI:58349"/>
    </ligand>
</feature>
<dbReference type="PANTHER" id="PTHR42879">
    <property type="entry name" value="3-OXOACYL-(ACYL-CARRIER-PROTEIN) REDUCTASE"/>
    <property type="match status" value="1"/>
</dbReference>
<dbReference type="InterPro" id="IPR020904">
    <property type="entry name" value="Sc_DH/Rdtase_CS"/>
</dbReference>
<evidence type="ECO:0000256" key="5">
    <source>
        <dbReference type="RuleBase" id="RU366074"/>
    </source>
</evidence>
<feature type="binding site" evidence="4">
    <location>
        <begin position="152"/>
        <end position="156"/>
    </location>
    <ligand>
        <name>NADP(+)</name>
        <dbReference type="ChEBI" id="CHEBI:58349"/>
    </ligand>
</feature>
<feature type="domain" description="Ketoreductase" evidence="6">
    <location>
        <begin position="7"/>
        <end position="183"/>
    </location>
</feature>
<name>A0A1H2SM94_9RHOB</name>
<dbReference type="InterPro" id="IPR050259">
    <property type="entry name" value="SDR"/>
</dbReference>
<evidence type="ECO:0000256" key="3">
    <source>
        <dbReference type="PIRSR" id="PIRSR611284-1"/>
    </source>
</evidence>
<dbReference type="GO" id="GO:0004316">
    <property type="term" value="F:3-oxoacyl-[acyl-carrier-protein] reductase (NADPH) activity"/>
    <property type="evidence" value="ECO:0007669"/>
    <property type="project" value="UniProtKB-UniRule"/>
</dbReference>
<dbReference type="InterPro" id="IPR011284">
    <property type="entry name" value="3oxo_ACP_reduc"/>
</dbReference>
<evidence type="ECO:0000256" key="4">
    <source>
        <dbReference type="PIRSR" id="PIRSR611284-2"/>
    </source>
</evidence>
<dbReference type="AlphaFoldDB" id="A0A1H2SM94"/>
<feature type="active site" description="Proton acceptor" evidence="3">
    <location>
        <position position="152"/>
    </location>
</feature>
<dbReference type="Pfam" id="PF13561">
    <property type="entry name" value="adh_short_C2"/>
    <property type="match status" value="1"/>
</dbReference>
<evidence type="ECO:0000259" key="6">
    <source>
        <dbReference type="SMART" id="SM00822"/>
    </source>
</evidence>
<dbReference type="STRING" id="670155.SAMN04488001_0865"/>
<protein>
    <recommendedName>
        <fullName evidence="5">3-oxoacyl-[acyl-carrier-protein] reductase</fullName>
        <ecNumber evidence="5">1.1.1.100</ecNumber>
    </recommendedName>
</protein>
<dbReference type="Gene3D" id="3.40.50.720">
    <property type="entry name" value="NAD(P)-binding Rossmann-like Domain"/>
    <property type="match status" value="1"/>
</dbReference>
<dbReference type="FunFam" id="3.40.50.720:FF:000173">
    <property type="entry name" value="3-oxoacyl-[acyl-carrier protein] reductase"/>
    <property type="match status" value="1"/>
</dbReference>
<organism evidence="7 8">
    <name type="scientific">Litoreibacter albidus</name>
    <dbReference type="NCBI Taxonomy" id="670155"/>
    <lineage>
        <taxon>Bacteria</taxon>
        <taxon>Pseudomonadati</taxon>
        <taxon>Pseudomonadota</taxon>
        <taxon>Alphaproteobacteria</taxon>
        <taxon>Rhodobacterales</taxon>
        <taxon>Roseobacteraceae</taxon>
        <taxon>Litoreibacter</taxon>
    </lineage>
</organism>
<comment type="pathway">
    <text evidence="5">Lipid metabolism; fatty acid biosynthesis.</text>
</comment>
<feature type="binding site" evidence="4">
    <location>
        <position position="38"/>
    </location>
    <ligand>
        <name>NADP(+)</name>
        <dbReference type="ChEBI" id="CHEBI:58349"/>
    </ligand>
</feature>
<dbReference type="PROSITE" id="PS00061">
    <property type="entry name" value="ADH_SHORT"/>
    <property type="match status" value="1"/>
</dbReference>
<evidence type="ECO:0000313" key="7">
    <source>
        <dbReference type="EMBL" id="SDW32746.1"/>
    </source>
</evidence>
<keyword evidence="5" id="KW-0444">Lipid biosynthesis</keyword>
<comment type="similarity">
    <text evidence="1 5">Belongs to the short-chain dehydrogenases/reductases (SDR) family.</text>
</comment>